<evidence type="ECO:0000313" key="4">
    <source>
        <dbReference type="Proteomes" id="UP000324022"/>
    </source>
</evidence>
<gene>
    <name evidence="3" type="ORF">UTRI_04703</name>
</gene>
<protein>
    <submittedName>
        <fullName evidence="3">Uncharacterized protein</fullName>
    </submittedName>
</protein>
<name>A0A5C3EFB3_9BASI</name>
<organism evidence="3 4">
    <name type="scientific">Ustilago trichophora</name>
    <dbReference type="NCBI Taxonomy" id="86804"/>
    <lineage>
        <taxon>Eukaryota</taxon>
        <taxon>Fungi</taxon>
        <taxon>Dikarya</taxon>
        <taxon>Basidiomycota</taxon>
        <taxon>Ustilaginomycotina</taxon>
        <taxon>Ustilaginomycetes</taxon>
        <taxon>Ustilaginales</taxon>
        <taxon>Ustilaginaceae</taxon>
        <taxon>Ustilago</taxon>
    </lineage>
</organism>
<proteinExistence type="predicted"/>
<dbReference type="AlphaFoldDB" id="A0A5C3EFB3"/>
<dbReference type="OrthoDB" id="2556758at2759"/>
<feature type="region of interest" description="Disordered" evidence="2">
    <location>
        <begin position="1"/>
        <end position="98"/>
    </location>
</feature>
<dbReference type="EMBL" id="OOIN01000022">
    <property type="protein sequence ID" value="SPO28306.1"/>
    <property type="molecule type" value="Genomic_DNA"/>
</dbReference>
<evidence type="ECO:0000256" key="1">
    <source>
        <dbReference type="SAM" id="Coils"/>
    </source>
</evidence>
<feature type="compositionally biased region" description="Basic and acidic residues" evidence="2">
    <location>
        <begin position="85"/>
        <end position="98"/>
    </location>
</feature>
<sequence>MSNPQADDAAPQTFFTESTQSSFVPPEYHRGQMADMDLTGTSDTGSTSSGAPLSKARRHAAGDPGPKNEADREDRSLREEDDSMEGEHGRTTDDDRDYKINSQANERVETHDNVPGEDGGIALGTDRYEIPQDRHDTPTGQAVTVALDLSTHRVPPPFPAPSHHPGARAARAEADRLQREVEQAQSLVDGLLQAQMEVSDLRGEGALTADQLREDEEAFAQIAEAKQDLYAKQVAAMNAADLADEAEEEALGIDHDHDDYDAPTTRHTLIYPADGTSTLPFPPSELPDPSVTNGVIRGARRWRFHSPPEAGDEQKCRTKFLNVLAAHGFNPQDCTITFPAGTGKDRYVQVYFKHHSDYLRAQNLSLSWNLRPLELAFSAAPMAKRQAVLKVNNVLTGGEDLQIIRQIFEPLSHMLKLESVWRLDQEAMGGKFTAEDIPGWTKTSNGKSQLHFLDRSPSCVTRGHAENTCPAMLHPAKRLRRLP</sequence>
<reference evidence="3 4" key="1">
    <citation type="submission" date="2018-03" db="EMBL/GenBank/DDBJ databases">
        <authorList>
            <person name="Guldener U."/>
        </authorList>
    </citation>
    <scope>NUCLEOTIDE SEQUENCE [LARGE SCALE GENOMIC DNA]</scope>
    <source>
        <strain evidence="3 4">NBRC100155</strain>
    </source>
</reference>
<keyword evidence="1" id="KW-0175">Coiled coil</keyword>
<feature type="compositionally biased region" description="Polar residues" evidence="2">
    <location>
        <begin position="13"/>
        <end position="23"/>
    </location>
</feature>
<feature type="coiled-coil region" evidence="1">
    <location>
        <begin position="167"/>
        <end position="194"/>
    </location>
</feature>
<evidence type="ECO:0000313" key="3">
    <source>
        <dbReference type="EMBL" id="SPO28306.1"/>
    </source>
</evidence>
<keyword evidence="4" id="KW-1185">Reference proteome</keyword>
<feature type="compositionally biased region" description="Low complexity" evidence="2">
    <location>
        <begin position="39"/>
        <end position="50"/>
    </location>
</feature>
<dbReference type="Proteomes" id="UP000324022">
    <property type="component" value="Unassembled WGS sequence"/>
</dbReference>
<accession>A0A5C3EFB3</accession>
<evidence type="ECO:0000256" key="2">
    <source>
        <dbReference type="SAM" id="MobiDB-lite"/>
    </source>
</evidence>
<feature type="compositionally biased region" description="Basic and acidic residues" evidence="2">
    <location>
        <begin position="66"/>
        <end position="78"/>
    </location>
</feature>